<dbReference type="InterPro" id="IPR036005">
    <property type="entry name" value="Creatinase/aminopeptidase-like"/>
</dbReference>
<dbReference type="SUPFAM" id="SSF55920">
    <property type="entry name" value="Creatinase/aminopeptidase"/>
    <property type="match status" value="1"/>
</dbReference>
<feature type="domain" description="Peptidase M24" evidence="1">
    <location>
        <begin position="155"/>
        <end position="389"/>
    </location>
</feature>
<gene>
    <name evidence="3" type="ORF">M5X12_24390</name>
</gene>
<dbReference type="InterPro" id="IPR001714">
    <property type="entry name" value="Pept_M24_MAP"/>
</dbReference>
<keyword evidence="4" id="KW-1185">Reference proteome</keyword>
<feature type="domain" description="Creatinase N-terminal" evidence="2">
    <location>
        <begin position="18"/>
        <end position="146"/>
    </location>
</feature>
<dbReference type="Pfam" id="PF01321">
    <property type="entry name" value="Creatinase_N"/>
    <property type="match status" value="1"/>
</dbReference>
<comment type="caution">
    <text evidence="3">The sequence shown here is derived from an EMBL/GenBank/DDBJ whole genome shotgun (WGS) entry which is preliminary data.</text>
</comment>
<name>A0ABT4H3U6_PAEAL</name>
<organism evidence="3 4">
    <name type="scientific">Paenibacillus alvei</name>
    <name type="common">Bacillus alvei</name>
    <dbReference type="NCBI Taxonomy" id="44250"/>
    <lineage>
        <taxon>Bacteria</taxon>
        <taxon>Bacillati</taxon>
        <taxon>Bacillota</taxon>
        <taxon>Bacilli</taxon>
        <taxon>Bacillales</taxon>
        <taxon>Paenibacillaceae</taxon>
        <taxon>Paenibacillus</taxon>
    </lineage>
</organism>
<dbReference type="PRINTS" id="PR00599">
    <property type="entry name" value="MAPEPTIDASE"/>
</dbReference>
<proteinExistence type="predicted"/>
<dbReference type="InterPro" id="IPR029149">
    <property type="entry name" value="Creatin/AminoP/Spt16_N"/>
</dbReference>
<evidence type="ECO:0000313" key="4">
    <source>
        <dbReference type="Proteomes" id="UP001527181"/>
    </source>
</evidence>
<protein>
    <submittedName>
        <fullName evidence="3">Xaa-Pro peptidase family protein</fullName>
    </submittedName>
</protein>
<dbReference type="SUPFAM" id="SSF53092">
    <property type="entry name" value="Creatinase/prolidase N-terminal domain"/>
    <property type="match status" value="1"/>
</dbReference>
<dbReference type="RefSeq" id="WP_268600686.1">
    <property type="nucleotide sequence ID" value="NZ_JAMDNP010000060.1"/>
</dbReference>
<dbReference type="InterPro" id="IPR050659">
    <property type="entry name" value="Peptidase_M24B"/>
</dbReference>
<evidence type="ECO:0000259" key="2">
    <source>
        <dbReference type="Pfam" id="PF01321"/>
    </source>
</evidence>
<dbReference type="Gene3D" id="3.90.230.10">
    <property type="entry name" value="Creatinase/methionine aminopeptidase superfamily"/>
    <property type="match status" value="1"/>
</dbReference>
<sequence length="409" mass="45309">MNTEQSKDEIIKAEHHGRIARLQHKMEIAGIDLYLVTHNLDIYYLTGSMQTGYVLVPKCGEAVYFVKRSYPRAQKESIIRTAPLGSFRQLGETIRSYYEALFQGEGSVVIATEFDVLPVQQYERLKAVILGTSWTDGSTLFRELRMLKSAYELDRIRTAASAAHQVLDAAADYIRPGMTELELIAYIEREFRLKGHVGLIRMHGYNQELVTGMVASGSAAAEPSYFDGPAGGLGLTPASPQGSSRKSIEVNEPVLVDIGCCIDGYVIDQTRTLVMGQLEEELQRAYDASEAILRATEKRLKPGTVCESLYVDALAMAESFGMQDHFMGYGEDQVKFLGHGIGMEIDEWPVLARGFKQPLQEGMVIAIEPKFTFPGRGVVGIENTYLITADGYETLTTAEEGLRIISSYA</sequence>
<evidence type="ECO:0000313" key="3">
    <source>
        <dbReference type="EMBL" id="MCY9763652.1"/>
    </source>
</evidence>
<dbReference type="Proteomes" id="UP001527181">
    <property type="component" value="Unassembled WGS sequence"/>
</dbReference>
<dbReference type="Pfam" id="PF00557">
    <property type="entry name" value="Peptidase_M24"/>
    <property type="match status" value="1"/>
</dbReference>
<dbReference type="CDD" id="cd01066">
    <property type="entry name" value="APP_MetAP"/>
    <property type="match status" value="1"/>
</dbReference>
<dbReference type="InterPro" id="IPR000587">
    <property type="entry name" value="Creatinase_N"/>
</dbReference>
<dbReference type="PANTHER" id="PTHR46112:SF2">
    <property type="entry name" value="XAA-PRO AMINOPEPTIDASE P-RELATED"/>
    <property type="match status" value="1"/>
</dbReference>
<dbReference type="Gene3D" id="3.40.350.10">
    <property type="entry name" value="Creatinase/prolidase N-terminal domain"/>
    <property type="match status" value="1"/>
</dbReference>
<dbReference type="PANTHER" id="PTHR46112">
    <property type="entry name" value="AMINOPEPTIDASE"/>
    <property type="match status" value="1"/>
</dbReference>
<evidence type="ECO:0000259" key="1">
    <source>
        <dbReference type="Pfam" id="PF00557"/>
    </source>
</evidence>
<dbReference type="EMBL" id="JAMDNP010000060">
    <property type="protein sequence ID" value="MCY9763652.1"/>
    <property type="molecule type" value="Genomic_DNA"/>
</dbReference>
<reference evidence="3 4" key="1">
    <citation type="submission" date="2022-05" db="EMBL/GenBank/DDBJ databases">
        <title>Genome Sequencing of Bee-Associated Microbes.</title>
        <authorList>
            <person name="Dunlap C."/>
        </authorList>
    </citation>
    <scope>NUCLEOTIDE SEQUENCE [LARGE SCALE GENOMIC DNA]</scope>
    <source>
        <strain evidence="3 4">NRRL B-04010</strain>
    </source>
</reference>
<dbReference type="InterPro" id="IPR000994">
    <property type="entry name" value="Pept_M24"/>
</dbReference>
<accession>A0ABT4H3U6</accession>